<name>A0A0E2BB96_9LEPT</name>
<reference evidence="1" key="1">
    <citation type="submission" date="2012-10" db="EMBL/GenBank/DDBJ databases">
        <authorList>
            <person name="Harkins D.M."/>
            <person name="Durkin A.S."/>
            <person name="Brinkac L.M."/>
            <person name="Haft D.H."/>
            <person name="Selengut J.D."/>
            <person name="Sanka R."/>
            <person name="DePew J."/>
            <person name="Purushe J."/>
            <person name="Matthias M.A."/>
            <person name="Vinetz J.M."/>
            <person name="Sutton G.G."/>
            <person name="Nierman W.C."/>
            <person name="Fouts D.E."/>
        </authorList>
    </citation>
    <scope>NUCLEOTIDE SEQUENCE [LARGE SCALE GENOMIC DNA]</scope>
    <source>
        <strain evidence="1">MOR084</strain>
    </source>
</reference>
<evidence type="ECO:0000313" key="1">
    <source>
        <dbReference type="EMBL" id="EKO32614.1"/>
    </source>
</evidence>
<comment type="caution">
    <text evidence="1">The sequence shown here is derived from an EMBL/GenBank/DDBJ whole genome shotgun (WGS) entry which is preliminary data.</text>
</comment>
<dbReference type="EMBL" id="AHON02000064">
    <property type="protein sequence ID" value="EKO32614.1"/>
    <property type="molecule type" value="Genomic_DNA"/>
</dbReference>
<dbReference type="Proteomes" id="UP000006329">
    <property type="component" value="Unassembled WGS sequence"/>
</dbReference>
<protein>
    <submittedName>
        <fullName evidence="1">Uncharacterized protein</fullName>
    </submittedName>
</protein>
<accession>A0A0E2BB96</accession>
<sequence>MPRFSYVKLTLILRMLSFGFYRVPLRNSNGIKIFSDRTRAKL</sequence>
<proteinExistence type="predicted"/>
<keyword evidence="2" id="KW-1185">Reference proteome</keyword>
<dbReference type="AlphaFoldDB" id="A0A0E2BB96"/>
<organism evidence="1 2">
    <name type="scientific">Leptospira santarosai str. MOR084</name>
    <dbReference type="NCBI Taxonomy" id="1049984"/>
    <lineage>
        <taxon>Bacteria</taxon>
        <taxon>Pseudomonadati</taxon>
        <taxon>Spirochaetota</taxon>
        <taxon>Spirochaetia</taxon>
        <taxon>Leptospirales</taxon>
        <taxon>Leptospiraceae</taxon>
        <taxon>Leptospira</taxon>
    </lineage>
</organism>
<gene>
    <name evidence="1" type="ORF">LEP1GSC179_0728</name>
</gene>
<evidence type="ECO:0000313" key="2">
    <source>
        <dbReference type="Proteomes" id="UP000006329"/>
    </source>
</evidence>